<dbReference type="GO" id="GO:0001578">
    <property type="term" value="P:microtubule bundle formation"/>
    <property type="evidence" value="ECO:0007669"/>
    <property type="project" value="TreeGrafter"/>
</dbReference>
<organism evidence="3 4">
    <name type="scientific">Myotis davidii</name>
    <name type="common">David's myotis</name>
    <dbReference type="NCBI Taxonomy" id="225400"/>
    <lineage>
        <taxon>Eukaryota</taxon>
        <taxon>Metazoa</taxon>
        <taxon>Chordata</taxon>
        <taxon>Craniata</taxon>
        <taxon>Vertebrata</taxon>
        <taxon>Euteleostomi</taxon>
        <taxon>Mammalia</taxon>
        <taxon>Eutheria</taxon>
        <taxon>Laurasiatheria</taxon>
        <taxon>Chiroptera</taxon>
        <taxon>Yangochiroptera</taxon>
        <taxon>Vespertilionidae</taxon>
        <taxon>Myotis</taxon>
    </lineage>
</organism>
<gene>
    <name evidence="3" type="ORF">MDA_GLEAN10008867</name>
</gene>
<dbReference type="Proteomes" id="UP000010556">
    <property type="component" value="Unassembled WGS sequence"/>
</dbReference>
<dbReference type="Pfam" id="PF15246">
    <property type="entry name" value="NCKAP5"/>
    <property type="match status" value="1"/>
</dbReference>
<dbReference type="PANTHER" id="PTHR21740:SF0">
    <property type="entry name" value="NCK-ASSOCIATED PROTEIN 5"/>
    <property type="match status" value="1"/>
</dbReference>
<dbReference type="GO" id="GO:0007019">
    <property type="term" value="P:microtubule depolymerization"/>
    <property type="evidence" value="ECO:0007669"/>
    <property type="project" value="TreeGrafter"/>
</dbReference>
<dbReference type="PANTHER" id="PTHR21740">
    <property type="entry name" value="NCK-ASSOCIATED PROTEIN 5"/>
    <property type="match status" value="1"/>
</dbReference>
<reference evidence="4" key="1">
    <citation type="journal article" date="2013" name="Science">
        <title>Comparative analysis of bat genomes provides insight into the evolution of flight and immunity.</title>
        <authorList>
            <person name="Zhang G."/>
            <person name="Cowled C."/>
            <person name="Shi Z."/>
            <person name="Huang Z."/>
            <person name="Bishop-Lilly K.A."/>
            <person name="Fang X."/>
            <person name="Wynne J.W."/>
            <person name="Xiong Z."/>
            <person name="Baker M.L."/>
            <person name="Zhao W."/>
            <person name="Tachedjian M."/>
            <person name="Zhu Y."/>
            <person name="Zhou P."/>
            <person name="Jiang X."/>
            <person name="Ng J."/>
            <person name="Yang L."/>
            <person name="Wu L."/>
            <person name="Xiao J."/>
            <person name="Feng Y."/>
            <person name="Chen Y."/>
            <person name="Sun X."/>
            <person name="Zhang Y."/>
            <person name="Marsh G.A."/>
            <person name="Crameri G."/>
            <person name="Broder C.C."/>
            <person name="Frey K.G."/>
            <person name="Wang L.F."/>
            <person name="Wang J."/>
        </authorList>
    </citation>
    <scope>NUCLEOTIDE SEQUENCE [LARGE SCALE GENOMIC DNA]</scope>
</reference>
<dbReference type="InterPro" id="IPR032769">
    <property type="entry name" value="NCKAP5_C"/>
</dbReference>
<feature type="compositionally biased region" description="Basic and acidic residues" evidence="1">
    <location>
        <begin position="1"/>
        <end position="14"/>
    </location>
</feature>
<feature type="compositionally biased region" description="Basic and acidic residues" evidence="1">
    <location>
        <begin position="23"/>
        <end position="36"/>
    </location>
</feature>
<proteinExistence type="predicted"/>
<feature type="region of interest" description="Disordered" evidence="1">
    <location>
        <begin position="103"/>
        <end position="173"/>
    </location>
</feature>
<feature type="domain" description="Nck-associated protein 5 C-terminal" evidence="2">
    <location>
        <begin position="1"/>
        <end position="189"/>
    </location>
</feature>
<sequence length="268" mass="29440">MEASKPKVEKKDAKGLGFGHRQLKAERKKEKKKSELQSEVESELCRDAALAGPPGAGFHSKSSRKAAQDIYEQVKLEPRNRPSPVACPTKDTFMTELLSRVDKRAAQQTESGSSSVSCRSVLKGSSQGSCRTSGPSSTQGNHKKTLKTKAEAEMPKGSLVKETTENLQEDEEDTVVDSAFQSHIIASDSIKNKPLHEDRGSGSSYNGEKMSFEEFEEEAKLNQGMSKKTTVHGRLVNEGYVLFFRNLKELQKAICPIAQWANVPVSHG</sequence>
<dbReference type="EMBL" id="KB105944">
    <property type="protein sequence ID" value="ELK31889.1"/>
    <property type="molecule type" value="Genomic_DNA"/>
</dbReference>
<dbReference type="InterPro" id="IPR026163">
    <property type="entry name" value="Nckap5l"/>
</dbReference>
<keyword evidence="4" id="KW-1185">Reference proteome</keyword>
<evidence type="ECO:0000313" key="4">
    <source>
        <dbReference type="Proteomes" id="UP000010556"/>
    </source>
</evidence>
<evidence type="ECO:0000256" key="1">
    <source>
        <dbReference type="SAM" id="MobiDB-lite"/>
    </source>
</evidence>
<feature type="compositionally biased region" description="Low complexity" evidence="1">
    <location>
        <begin position="111"/>
        <end position="126"/>
    </location>
</feature>
<evidence type="ECO:0000259" key="2">
    <source>
        <dbReference type="Pfam" id="PF15246"/>
    </source>
</evidence>
<name>L5LZM0_MYODS</name>
<feature type="compositionally biased region" description="Polar residues" evidence="1">
    <location>
        <begin position="127"/>
        <end position="140"/>
    </location>
</feature>
<dbReference type="GO" id="GO:0035371">
    <property type="term" value="C:microtubule plus-end"/>
    <property type="evidence" value="ECO:0007669"/>
    <property type="project" value="TreeGrafter"/>
</dbReference>
<feature type="region of interest" description="Disordered" evidence="1">
    <location>
        <begin position="1"/>
        <end position="91"/>
    </location>
</feature>
<evidence type="ECO:0000313" key="3">
    <source>
        <dbReference type="EMBL" id="ELK31889.1"/>
    </source>
</evidence>
<dbReference type="AlphaFoldDB" id="L5LZM0"/>
<accession>L5LZM0</accession>
<protein>
    <submittedName>
        <fullName evidence="3">Nck-associated protein 5</fullName>
    </submittedName>
</protein>